<feature type="signal peptide" evidence="1">
    <location>
        <begin position="1"/>
        <end position="20"/>
    </location>
</feature>
<protein>
    <recommendedName>
        <fullName evidence="3">Type IX secretion system membrane protein PorP/SprF</fullName>
    </recommendedName>
</protein>
<dbReference type="RefSeq" id="WP_353549033.1">
    <property type="nucleotide sequence ID" value="NZ_AP029612.1"/>
</dbReference>
<dbReference type="Pfam" id="PF11751">
    <property type="entry name" value="PorP_SprF"/>
    <property type="match status" value="1"/>
</dbReference>
<keyword evidence="1" id="KW-0732">Signal</keyword>
<name>A0AAT9GLD1_9BACT</name>
<dbReference type="NCBIfam" id="TIGR03519">
    <property type="entry name" value="T9SS_PorP_fam"/>
    <property type="match status" value="1"/>
</dbReference>
<dbReference type="InterPro" id="IPR019861">
    <property type="entry name" value="PorP/SprF_Bacteroidetes"/>
</dbReference>
<feature type="chain" id="PRO_5043490612" description="Type IX secretion system membrane protein PorP/SprF" evidence="1">
    <location>
        <begin position="21"/>
        <end position="329"/>
    </location>
</feature>
<gene>
    <name evidence="2" type="ORF">KACHI17_22810</name>
</gene>
<sequence>MRRFLLIVNLVMVLFINRSAAQIDAHFTQYYAHPLWLNPALTGVNDGFYRVTANYRYQWPTISSPFITKGVSGDMSISDAFSVGMTVLSQTTGDGGYYYNNGYVSVSYKARLTEYKIISGGFQIGMLNRGIDPGKFQYGNQYNPLIGYDPTIPSNEQFIRTNATALDGSLGLVYFDAEPDKATNAFFGVSAYHPTQPRNQFLANGNNNKIPMRYALHGGLRMRMSDRVDLTPHAVLLKQGDASEITGGISMNMQLQDGADLLLGTTYRLNDAVAPNIGIHLNGLTIGFSYDINMSKMKSASSGNGGYELSISFIGRRKITDSKFVCPRL</sequence>
<evidence type="ECO:0000256" key="1">
    <source>
        <dbReference type="SAM" id="SignalP"/>
    </source>
</evidence>
<accession>A0AAT9GLD1</accession>
<evidence type="ECO:0000313" key="2">
    <source>
        <dbReference type="EMBL" id="BFG71400.1"/>
    </source>
</evidence>
<dbReference type="EMBL" id="AP029612">
    <property type="protein sequence ID" value="BFG71400.1"/>
    <property type="molecule type" value="Genomic_DNA"/>
</dbReference>
<evidence type="ECO:0008006" key="3">
    <source>
        <dbReference type="Google" id="ProtNLM"/>
    </source>
</evidence>
<proteinExistence type="predicted"/>
<reference evidence="2" key="1">
    <citation type="submission" date="2024-02" db="EMBL/GenBank/DDBJ databases">
        <title>Sediminibacterium planktonica sp. nov. and Sediminibacterium longus sp. nov., isolated from surface lake and river water.</title>
        <authorList>
            <person name="Watanabe K."/>
            <person name="Takemine S."/>
            <person name="Ishii Y."/>
            <person name="Ogata Y."/>
            <person name="Shindo C."/>
            <person name="Suda W."/>
        </authorList>
    </citation>
    <scope>NUCLEOTIDE SEQUENCE</scope>
    <source>
        <strain evidence="2">KACHI17</strain>
    </source>
</reference>
<dbReference type="AlphaFoldDB" id="A0AAT9GLD1"/>
<organism evidence="2">
    <name type="scientific">Sediminibacterium sp. KACHI17</name>
    <dbReference type="NCBI Taxonomy" id="1751071"/>
    <lineage>
        <taxon>Bacteria</taxon>
        <taxon>Pseudomonadati</taxon>
        <taxon>Bacteroidota</taxon>
        <taxon>Chitinophagia</taxon>
        <taxon>Chitinophagales</taxon>
        <taxon>Chitinophagaceae</taxon>
        <taxon>Sediminibacterium</taxon>
    </lineage>
</organism>